<feature type="non-terminal residue" evidence="1">
    <location>
        <position position="51"/>
    </location>
</feature>
<evidence type="ECO:0000313" key="1">
    <source>
        <dbReference type="EMBL" id="KAE9397067.1"/>
    </source>
</evidence>
<protein>
    <recommendedName>
        <fullName evidence="3">Transposase</fullName>
    </recommendedName>
</protein>
<dbReference type="Proteomes" id="UP000799118">
    <property type="component" value="Unassembled WGS sequence"/>
</dbReference>
<reference evidence="1" key="1">
    <citation type="journal article" date="2019" name="Environ. Microbiol.">
        <title>Fungal ecological strategies reflected in gene transcription - a case study of two litter decomposers.</title>
        <authorList>
            <person name="Barbi F."/>
            <person name="Kohler A."/>
            <person name="Barry K."/>
            <person name="Baskaran P."/>
            <person name="Daum C."/>
            <person name="Fauchery L."/>
            <person name="Ihrmark K."/>
            <person name="Kuo A."/>
            <person name="LaButti K."/>
            <person name="Lipzen A."/>
            <person name="Morin E."/>
            <person name="Grigoriev I.V."/>
            <person name="Henrissat B."/>
            <person name="Lindahl B."/>
            <person name="Martin F."/>
        </authorList>
    </citation>
    <scope>NUCLEOTIDE SEQUENCE</scope>
    <source>
        <strain evidence="1">JB14</strain>
    </source>
</reference>
<feature type="non-terminal residue" evidence="1">
    <location>
        <position position="1"/>
    </location>
</feature>
<keyword evidence="2" id="KW-1185">Reference proteome</keyword>
<evidence type="ECO:0008006" key="3">
    <source>
        <dbReference type="Google" id="ProtNLM"/>
    </source>
</evidence>
<sequence length="51" mass="5780">PSQENVSHDVKKLYNSTKEKLAEELQAHEGEIPIAIDCWTSPNHCAWMSIT</sequence>
<gene>
    <name evidence="1" type="ORF">BT96DRAFT_774463</name>
</gene>
<name>A0A6A4HIZ9_9AGAR</name>
<proteinExistence type="predicted"/>
<evidence type="ECO:0000313" key="2">
    <source>
        <dbReference type="Proteomes" id="UP000799118"/>
    </source>
</evidence>
<accession>A0A6A4HIZ9</accession>
<organism evidence="1 2">
    <name type="scientific">Gymnopus androsaceus JB14</name>
    <dbReference type="NCBI Taxonomy" id="1447944"/>
    <lineage>
        <taxon>Eukaryota</taxon>
        <taxon>Fungi</taxon>
        <taxon>Dikarya</taxon>
        <taxon>Basidiomycota</taxon>
        <taxon>Agaricomycotina</taxon>
        <taxon>Agaricomycetes</taxon>
        <taxon>Agaricomycetidae</taxon>
        <taxon>Agaricales</taxon>
        <taxon>Marasmiineae</taxon>
        <taxon>Omphalotaceae</taxon>
        <taxon>Gymnopus</taxon>
    </lineage>
</organism>
<dbReference type="AlphaFoldDB" id="A0A6A4HIZ9"/>
<dbReference type="EMBL" id="ML769503">
    <property type="protein sequence ID" value="KAE9397067.1"/>
    <property type="molecule type" value="Genomic_DNA"/>
</dbReference>